<dbReference type="PROSITE" id="PS50888">
    <property type="entry name" value="BHLH"/>
    <property type="match status" value="1"/>
</dbReference>
<protein>
    <recommendedName>
        <fullName evidence="5">BHLH domain-containing protein</fullName>
    </recommendedName>
</protein>
<dbReference type="Pfam" id="PF00010">
    <property type="entry name" value="HLH"/>
    <property type="match status" value="1"/>
</dbReference>
<dbReference type="PANTHER" id="PTHR45844:SF2">
    <property type="entry name" value="TRANSCRIPTION FACTOR BHLH30"/>
    <property type="match status" value="1"/>
</dbReference>
<dbReference type="GO" id="GO:0003677">
    <property type="term" value="F:DNA binding"/>
    <property type="evidence" value="ECO:0007669"/>
    <property type="project" value="UniProtKB-KW"/>
</dbReference>
<proteinExistence type="predicted"/>
<comment type="caution">
    <text evidence="6">The sequence shown here is derived from an EMBL/GenBank/DDBJ whole genome shotgun (WGS) entry which is preliminary data.</text>
</comment>
<keyword evidence="3" id="KW-0804">Transcription</keyword>
<sequence>MEKSSIINNGVVSNASSSKSASASKSHSEAERRRRERINAHLATLRTLLPNTIKTDKASLLAEVVQST</sequence>
<evidence type="ECO:0000256" key="2">
    <source>
        <dbReference type="ARBA" id="ARBA00023125"/>
    </source>
</evidence>
<dbReference type="PANTHER" id="PTHR45844">
    <property type="entry name" value="TRANSCRIPTION FACTOR BHLH30"/>
    <property type="match status" value="1"/>
</dbReference>
<dbReference type="GO" id="GO:0046983">
    <property type="term" value="F:protein dimerization activity"/>
    <property type="evidence" value="ECO:0007669"/>
    <property type="project" value="InterPro"/>
</dbReference>
<evidence type="ECO:0000259" key="5">
    <source>
        <dbReference type="PROSITE" id="PS50888"/>
    </source>
</evidence>
<evidence type="ECO:0000256" key="4">
    <source>
        <dbReference type="SAM" id="MobiDB-lite"/>
    </source>
</evidence>
<evidence type="ECO:0000256" key="3">
    <source>
        <dbReference type="ARBA" id="ARBA00023163"/>
    </source>
</evidence>
<organism evidence="6 7">
    <name type="scientific">Stephania cephalantha</name>
    <dbReference type="NCBI Taxonomy" id="152367"/>
    <lineage>
        <taxon>Eukaryota</taxon>
        <taxon>Viridiplantae</taxon>
        <taxon>Streptophyta</taxon>
        <taxon>Embryophyta</taxon>
        <taxon>Tracheophyta</taxon>
        <taxon>Spermatophyta</taxon>
        <taxon>Magnoliopsida</taxon>
        <taxon>Ranunculales</taxon>
        <taxon>Menispermaceae</taxon>
        <taxon>Menispermoideae</taxon>
        <taxon>Cissampelideae</taxon>
        <taxon>Stephania</taxon>
    </lineage>
</organism>
<dbReference type="SUPFAM" id="SSF47459">
    <property type="entry name" value="HLH, helix-loop-helix DNA-binding domain"/>
    <property type="match status" value="1"/>
</dbReference>
<dbReference type="AlphaFoldDB" id="A0AAP0ICQ0"/>
<name>A0AAP0ICQ0_9MAGN</name>
<evidence type="ECO:0000313" key="6">
    <source>
        <dbReference type="EMBL" id="KAK9112850.1"/>
    </source>
</evidence>
<keyword evidence="7" id="KW-1185">Reference proteome</keyword>
<dbReference type="Gene3D" id="4.10.280.10">
    <property type="entry name" value="Helix-loop-helix DNA-binding domain"/>
    <property type="match status" value="1"/>
</dbReference>
<dbReference type="GO" id="GO:0003700">
    <property type="term" value="F:DNA-binding transcription factor activity"/>
    <property type="evidence" value="ECO:0007669"/>
    <property type="project" value="InterPro"/>
</dbReference>
<evidence type="ECO:0000256" key="1">
    <source>
        <dbReference type="ARBA" id="ARBA00023015"/>
    </source>
</evidence>
<dbReference type="InterPro" id="IPR036638">
    <property type="entry name" value="HLH_DNA-bd_sf"/>
</dbReference>
<evidence type="ECO:0000313" key="7">
    <source>
        <dbReference type="Proteomes" id="UP001419268"/>
    </source>
</evidence>
<keyword evidence="1" id="KW-0805">Transcription regulation</keyword>
<dbReference type="InterPro" id="IPR011598">
    <property type="entry name" value="bHLH_dom"/>
</dbReference>
<feature type="compositionally biased region" description="Basic and acidic residues" evidence="4">
    <location>
        <begin position="26"/>
        <end position="37"/>
    </location>
</feature>
<feature type="compositionally biased region" description="Low complexity" evidence="4">
    <location>
        <begin position="1"/>
        <end position="25"/>
    </location>
</feature>
<reference evidence="6 7" key="1">
    <citation type="submission" date="2024-01" db="EMBL/GenBank/DDBJ databases">
        <title>Genome assemblies of Stephania.</title>
        <authorList>
            <person name="Yang L."/>
        </authorList>
    </citation>
    <scope>NUCLEOTIDE SEQUENCE [LARGE SCALE GENOMIC DNA]</scope>
    <source>
        <strain evidence="6">JXDWG</strain>
        <tissue evidence="6">Leaf</tissue>
    </source>
</reference>
<accession>A0AAP0ICQ0</accession>
<dbReference type="SMART" id="SM00353">
    <property type="entry name" value="HLH"/>
    <property type="match status" value="1"/>
</dbReference>
<gene>
    <name evidence="6" type="ORF">Scep_020369</name>
</gene>
<dbReference type="InterPro" id="IPR045847">
    <property type="entry name" value="AIG1-like"/>
</dbReference>
<dbReference type="EMBL" id="JBBNAG010000008">
    <property type="protein sequence ID" value="KAK9112850.1"/>
    <property type="molecule type" value="Genomic_DNA"/>
</dbReference>
<feature type="domain" description="BHLH" evidence="5">
    <location>
        <begin position="22"/>
        <end position="68"/>
    </location>
</feature>
<dbReference type="Proteomes" id="UP001419268">
    <property type="component" value="Unassembled WGS sequence"/>
</dbReference>
<keyword evidence="2" id="KW-0238">DNA-binding</keyword>
<feature type="region of interest" description="Disordered" evidence="4">
    <location>
        <begin position="1"/>
        <end position="37"/>
    </location>
</feature>